<evidence type="ECO:0000313" key="1">
    <source>
        <dbReference type="Proteomes" id="UP000887576"/>
    </source>
</evidence>
<proteinExistence type="predicted"/>
<sequence>MIYHDWQVNEPSANQGCAASSVESALWTAQQCNSTKPFVCRIPAAIEVCDAGWSYFQGPNQNGMCYKYTAQRSIQFLNAQNACLSQGANLVSIHSKEENDYVSSLALVGTYLDYHIGGVFIGLQYINSEWVWLDGSKFDYQNWASNRPQYPTNTDTDGTFLYPDGADEELSQKWDDYSLGSVFNRYICKKKPNLTLMCEGS</sequence>
<dbReference type="Proteomes" id="UP000887576">
    <property type="component" value="Unplaced"/>
</dbReference>
<dbReference type="WBParaSite" id="JU765_v2.g281.t1">
    <property type="protein sequence ID" value="JU765_v2.g281.t1"/>
    <property type="gene ID" value="JU765_v2.g281"/>
</dbReference>
<name>A0AC34R2L0_9BILA</name>
<evidence type="ECO:0000313" key="2">
    <source>
        <dbReference type="WBParaSite" id="JU765_v2.g281.t1"/>
    </source>
</evidence>
<organism evidence="1 2">
    <name type="scientific">Panagrolaimus sp. JU765</name>
    <dbReference type="NCBI Taxonomy" id="591449"/>
    <lineage>
        <taxon>Eukaryota</taxon>
        <taxon>Metazoa</taxon>
        <taxon>Ecdysozoa</taxon>
        <taxon>Nematoda</taxon>
        <taxon>Chromadorea</taxon>
        <taxon>Rhabditida</taxon>
        <taxon>Tylenchina</taxon>
        <taxon>Panagrolaimomorpha</taxon>
        <taxon>Panagrolaimoidea</taxon>
        <taxon>Panagrolaimidae</taxon>
        <taxon>Panagrolaimus</taxon>
    </lineage>
</organism>
<protein>
    <submittedName>
        <fullName evidence="2">C-type lectin domain-containing protein</fullName>
    </submittedName>
</protein>
<reference evidence="2" key="1">
    <citation type="submission" date="2022-11" db="UniProtKB">
        <authorList>
            <consortium name="WormBaseParasite"/>
        </authorList>
    </citation>
    <scope>IDENTIFICATION</scope>
</reference>
<accession>A0AC34R2L0</accession>